<evidence type="ECO:0000313" key="3">
    <source>
        <dbReference type="EMBL" id="CAF1376003.1"/>
    </source>
</evidence>
<dbReference type="EMBL" id="CAJNOV010009689">
    <property type="protein sequence ID" value="CAF1376003.1"/>
    <property type="molecule type" value="Genomic_DNA"/>
</dbReference>
<name>A0A815DP08_9BILA</name>
<evidence type="ECO:0000313" key="5">
    <source>
        <dbReference type="Proteomes" id="UP000663834"/>
    </source>
</evidence>
<evidence type="ECO:0000256" key="1">
    <source>
        <dbReference type="SAM" id="SignalP"/>
    </source>
</evidence>
<dbReference type="EMBL" id="CAJNOW010001094">
    <property type="protein sequence ID" value="CAF1304096.1"/>
    <property type="molecule type" value="Genomic_DNA"/>
</dbReference>
<comment type="caution">
    <text evidence="2">The sequence shown here is derived from an EMBL/GenBank/DDBJ whole genome shotgun (WGS) entry which is preliminary data.</text>
</comment>
<proteinExistence type="predicted"/>
<dbReference type="AlphaFoldDB" id="A0A815DP08"/>
<keyword evidence="1" id="KW-0732">Signal</keyword>
<dbReference type="Proteomes" id="UP000663855">
    <property type="component" value="Unassembled WGS sequence"/>
</dbReference>
<gene>
    <name evidence="4" type="ORF">BYL167_LOCUS31971</name>
    <name evidence="3" type="ORF">CJN711_LOCUS20694</name>
    <name evidence="2" type="ORF">KQP761_LOCUS4915</name>
</gene>
<evidence type="ECO:0000313" key="2">
    <source>
        <dbReference type="EMBL" id="CAF1304096.1"/>
    </source>
</evidence>
<dbReference type="EMBL" id="CAJOBH010057850">
    <property type="protein sequence ID" value="CAF4410555.1"/>
    <property type="molecule type" value="Genomic_DNA"/>
</dbReference>
<accession>A0A815DP08</accession>
<organism evidence="2 5">
    <name type="scientific">Rotaria magnacalcarata</name>
    <dbReference type="NCBI Taxonomy" id="392030"/>
    <lineage>
        <taxon>Eukaryota</taxon>
        <taxon>Metazoa</taxon>
        <taxon>Spiralia</taxon>
        <taxon>Gnathifera</taxon>
        <taxon>Rotifera</taxon>
        <taxon>Eurotatoria</taxon>
        <taxon>Bdelloidea</taxon>
        <taxon>Philodinida</taxon>
        <taxon>Philodinidae</taxon>
        <taxon>Rotaria</taxon>
    </lineage>
</organism>
<feature type="chain" id="PRO_5036227212" evidence="1">
    <location>
        <begin position="22"/>
        <end position="119"/>
    </location>
</feature>
<dbReference type="OrthoDB" id="9977015at2759"/>
<feature type="signal peptide" evidence="1">
    <location>
        <begin position="1"/>
        <end position="21"/>
    </location>
</feature>
<dbReference type="Proteomes" id="UP000681967">
    <property type="component" value="Unassembled WGS sequence"/>
</dbReference>
<sequence length="119" mass="13517">MSKYFIISLLLISKCVVPIDGFIRVCNKGGYLAKCYLQSRAADSARRNHHDDTGLFPVAQCRTMEIPVIAVLNRFECKSLAFIAVYKSIFVQEFASSIFNYCYEITGTTLNPKWSQTRC</sequence>
<reference evidence="2" key="1">
    <citation type="submission" date="2021-02" db="EMBL/GenBank/DDBJ databases">
        <authorList>
            <person name="Nowell W R."/>
        </authorList>
    </citation>
    <scope>NUCLEOTIDE SEQUENCE</scope>
</reference>
<protein>
    <submittedName>
        <fullName evidence="2">Uncharacterized protein</fullName>
    </submittedName>
</protein>
<dbReference type="Proteomes" id="UP000663834">
    <property type="component" value="Unassembled WGS sequence"/>
</dbReference>
<evidence type="ECO:0000313" key="4">
    <source>
        <dbReference type="EMBL" id="CAF4410555.1"/>
    </source>
</evidence>